<dbReference type="OrthoDB" id="10253736at2759"/>
<sequence length="363" mass="39930">MVLRCNLCGCGAPQQPSVRVIFEFIALYLVGIYELIRQWFFSVPLSSDCNTVLQDVIRDQKLVIVLSGVTSGIGRELLHSLLRTSADVIALTHPSTTVKDPGCKQVMIDFESIESTTAVINKLLAELTSLPPRKAIYIHCAAVYNPLPLVSNGYSLTSVERTLLTNTFIPAAFIEGIASVVSGVVYIGSSSQKAASRFDIRHCLLQAAQSPYGAYPVSKLLSLLHIADWGVRTGKPCIVIHPGIVATRLYHTQKGLIGAILRGFVSQFAWNAETSATRIFKVLQRSRFFDMAMSGSRKNTVRITNEYYVYWDCVTMDVSAPPAQVPKSETSTLAMHIHHILMDSSLVCSKKPFFVETANLRAS</sequence>
<protein>
    <submittedName>
        <fullName evidence="3">Uncharacterized protein</fullName>
    </submittedName>
</protein>
<dbReference type="PANTHER" id="PTHR24320:SF152">
    <property type="entry name" value="SHORT-CHAIN DEHYDROGENASE_REDUCTASE FAMILY PROTEIN"/>
    <property type="match status" value="1"/>
</dbReference>
<comment type="similarity">
    <text evidence="1">Belongs to the short-chain dehydrogenases/reductases (SDR) family.</text>
</comment>
<name>A0A2V3IJX0_9FLOR</name>
<dbReference type="SUPFAM" id="SSF51735">
    <property type="entry name" value="NAD(P)-binding Rossmann-fold domains"/>
    <property type="match status" value="1"/>
</dbReference>
<proteinExistence type="inferred from homology"/>
<evidence type="ECO:0000313" key="3">
    <source>
        <dbReference type="EMBL" id="PXF42372.1"/>
    </source>
</evidence>
<reference evidence="3 4" key="1">
    <citation type="journal article" date="2018" name="Mol. Biol. Evol.">
        <title>Analysis of the draft genome of the red seaweed Gracilariopsis chorda provides insights into genome size evolution in Rhodophyta.</title>
        <authorList>
            <person name="Lee J."/>
            <person name="Yang E.C."/>
            <person name="Graf L."/>
            <person name="Yang J.H."/>
            <person name="Qiu H."/>
            <person name="Zel Zion U."/>
            <person name="Chan C.X."/>
            <person name="Stephens T.G."/>
            <person name="Weber A.P.M."/>
            <person name="Boo G.H."/>
            <person name="Boo S.M."/>
            <person name="Kim K.M."/>
            <person name="Shin Y."/>
            <person name="Jung M."/>
            <person name="Lee S.J."/>
            <person name="Yim H.S."/>
            <person name="Lee J.H."/>
            <person name="Bhattacharya D."/>
            <person name="Yoon H.S."/>
        </authorList>
    </citation>
    <scope>NUCLEOTIDE SEQUENCE [LARGE SCALE GENOMIC DNA]</scope>
    <source>
        <strain evidence="3 4">SKKU-2015</strain>
        <tissue evidence="3">Whole body</tissue>
    </source>
</reference>
<accession>A0A2V3IJX0</accession>
<dbReference type="PANTHER" id="PTHR24320">
    <property type="entry name" value="RETINOL DEHYDROGENASE"/>
    <property type="match status" value="1"/>
</dbReference>
<dbReference type="InterPro" id="IPR036291">
    <property type="entry name" value="NAD(P)-bd_dom_sf"/>
</dbReference>
<evidence type="ECO:0000313" key="4">
    <source>
        <dbReference type="Proteomes" id="UP000247409"/>
    </source>
</evidence>
<dbReference type="Gene3D" id="3.40.50.720">
    <property type="entry name" value="NAD(P)-binding Rossmann-like Domain"/>
    <property type="match status" value="1"/>
</dbReference>
<dbReference type="AlphaFoldDB" id="A0A2V3IJX0"/>
<dbReference type="EMBL" id="NBIV01000166">
    <property type="protein sequence ID" value="PXF42372.1"/>
    <property type="molecule type" value="Genomic_DNA"/>
</dbReference>
<gene>
    <name evidence="3" type="ORF">BWQ96_07892</name>
</gene>
<comment type="caution">
    <text evidence="3">The sequence shown here is derived from an EMBL/GenBank/DDBJ whole genome shotgun (WGS) entry which is preliminary data.</text>
</comment>
<evidence type="ECO:0000256" key="2">
    <source>
        <dbReference type="ARBA" id="ARBA00023002"/>
    </source>
</evidence>
<evidence type="ECO:0000256" key="1">
    <source>
        <dbReference type="ARBA" id="ARBA00006484"/>
    </source>
</evidence>
<organism evidence="3 4">
    <name type="scientific">Gracilariopsis chorda</name>
    <dbReference type="NCBI Taxonomy" id="448386"/>
    <lineage>
        <taxon>Eukaryota</taxon>
        <taxon>Rhodophyta</taxon>
        <taxon>Florideophyceae</taxon>
        <taxon>Rhodymeniophycidae</taxon>
        <taxon>Gracilariales</taxon>
        <taxon>Gracilariaceae</taxon>
        <taxon>Gracilariopsis</taxon>
    </lineage>
</organism>
<dbReference type="GO" id="GO:0016491">
    <property type="term" value="F:oxidoreductase activity"/>
    <property type="evidence" value="ECO:0007669"/>
    <property type="project" value="UniProtKB-KW"/>
</dbReference>
<dbReference type="Proteomes" id="UP000247409">
    <property type="component" value="Unassembled WGS sequence"/>
</dbReference>
<keyword evidence="2" id="KW-0560">Oxidoreductase</keyword>
<keyword evidence="4" id="KW-1185">Reference proteome</keyword>